<feature type="domain" description="tRNA/rRNA methyltransferase SpoU type" evidence="7">
    <location>
        <begin position="58"/>
        <end position="198"/>
    </location>
</feature>
<name>A0A1X6P8N7_PORUM</name>
<accession>A0A1X6P8N7</accession>
<dbReference type="OrthoDB" id="241340at2759"/>
<dbReference type="HAMAP" id="MF_02060">
    <property type="entry name" value="tRNA_methyltr_TrmH"/>
    <property type="match status" value="1"/>
</dbReference>
<protein>
    <recommendedName>
        <fullName evidence="7">tRNA/rRNA methyltransferase SpoU type domain-containing protein</fullName>
    </recommendedName>
</protein>
<evidence type="ECO:0000313" key="8">
    <source>
        <dbReference type="EMBL" id="OSX77259.1"/>
    </source>
</evidence>
<evidence type="ECO:0000256" key="3">
    <source>
        <dbReference type="ARBA" id="ARBA00022679"/>
    </source>
</evidence>
<keyword evidence="2" id="KW-0489">Methyltransferase</keyword>
<evidence type="ECO:0000256" key="5">
    <source>
        <dbReference type="ARBA" id="ARBA00022694"/>
    </source>
</evidence>
<dbReference type="InterPro" id="IPR033671">
    <property type="entry name" value="TrmH"/>
</dbReference>
<dbReference type="PANTHER" id="PTHR43453:SF1">
    <property type="entry name" value="TRNA_RRNA METHYLTRANSFERASE SPOU TYPE DOMAIN-CONTAINING PROTEIN"/>
    <property type="match status" value="1"/>
</dbReference>
<evidence type="ECO:0000256" key="2">
    <source>
        <dbReference type="ARBA" id="ARBA00022603"/>
    </source>
</evidence>
<evidence type="ECO:0000259" key="7">
    <source>
        <dbReference type="Pfam" id="PF00588"/>
    </source>
</evidence>
<proteinExistence type="inferred from homology"/>
<keyword evidence="6" id="KW-0694">RNA-binding</keyword>
<keyword evidence="5" id="KW-0819">tRNA processing</keyword>
<dbReference type="GO" id="GO:0008173">
    <property type="term" value="F:RNA methyltransferase activity"/>
    <property type="evidence" value="ECO:0007669"/>
    <property type="project" value="InterPro"/>
</dbReference>
<evidence type="ECO:0000313" key="9">
    <source>
        <dbReference type="Proteomes" id="UP000218209"/>
    </source>
</evidence>
<dbReference type="EMBL" id="KV918842">
    <property type="protein sequence ID" value="OSX77259.1"/>
    <property type="molecule type" value="Genomic_DNA"/>
</dbReference>
<dbReference type="CDD" id="cd18092">
    <property type="entry name" value="SpoU-like_TrmH"/>
    <property type="match status" value="1"/>
</dbReference>
<keyword evidence="9" id="KW-1185">Reference proteome</keyword>
<evidence type="ECO:0000256" key="6">
    <source>
        <dbReference type="ARBA" id="ARBA00022884"/>
    </source>
</evidence>
<dbReference type="InterPro" id="IPR029026">
    <property type="entry name" value="tRNA_m1G_MTases_N"/>
</dbReference>
<sequence length="244" mass="26478">MPRHAPSAVTTAAGVAASAMYGTLIPRTPVLELLRQSLKPARLARIEAVLATRTARVEVLVENLRDPHNGAAVLRTSEGLGIQTVHAVEAYDPFRYGAGVTKNADQWLSVRRYGHVADAIEAVRGRGLKLVATCLDADAVPVEAVDFPALGKVCVMFGNEERGLSQALRDAADVKVFVPMTGFTQSFNISVTAGMLLFHLRSAGMMVGDLAPAELALLYERWVVRATKRATSLIRRHNIDYPEY</sequence>
<evidence type="ECO:0000256" key="1">
    <source>
        <dbReference type="ARBA" id="ARBA00022555"/>
    </source>
</evidence>
<dbReference type="PANTHER" id="PTHR43453">
    <property type="entry name" value="RRNA METHYLASE-LIKE"/>
    <property type="match status" value="1"/>
</dbReference>
<dbReference type="GO" id="GO:0002938">
    <property type="term" value="P:tRNA guanine ribose methylation"/>
    <property type="evidence" value="ECO:0007669"/>
    <property type="project" value="TreeGrafter"/>
</dbReference>
<gene>
    <name evidence="8" type="ORF">BU14_0153s0002</name>
</gene>
<dbReference type="Proteomes" id="UP000218209">
    <property type="component" value="Unassembled WGS sequence"/>
</dbReference>
<dbReference type="GO" id="GO:0000049">
    <property type="term" value="F:tRNA binding"/>
    <property type="evidence" value="ECO:0007669"/>
    <property type="project" value="UniProtKB-KW"/>
</dbReference>
<dbReference type="InterPro" id="IPR001537">
    <property type="entry name" value="SpoU_MeTrfase"/>
</dbReference>
<dbReference type="AlphaFoldDB" id="A0A1X6P8N7"/>
<organism evidence="8 9">
    <name type="scientific">Porphyra umbilicalis</name>
    <name type="common">Purple laver</name>
    <name type="synonym">Red alga</name>
    <dbReference type="NCBI Taxonomy" id="2786"/>
    <lineage>
        <taxon>Eukaryota</taxon>
        <taxon>Rhodophyta</taxon>
        <taxon>Bangiophyceae</taxon>
        <taxon>Bangiales</taxon>
        <taxon>Bangiaceae</taxon>
        <taxon>Porphyra</taxon>
    </lineage>
</organism>
<dbReference type="Gene3D" id="3.40.1280.10">
    <property type="match status" value="1"/>
</dbReference>
<keyword evidence="4" id="KW-0949">S-adenosyl-L-methionine</keyword>
<dbReference type="Pfam" id="PF00588">
    <property type="entry name" value="SpoU_methylase"/>
    <property type="match status" value="1"/>
</dbReference>
<dbReference type="InterPro" id="IPR029028">
    <property type="entry name" value="Alpha/beta_knot_MTases"/>
</dbReference>
<dbReference type="SUPFAM" id="SSF75217">
    <property type="entry name" value="alpha/beta knot"/>
    <property type="match status" value="1"/>
</dbReference>
<reference evidence="8 9" key="1">
    <citation type="submission" date="2017-03" db="EMBL/GenBank/DDBJ databases">
        <title>WGS assembly of Porphyra umbilicalis.</title>
        <authorList>
            <person name="Brawley S.H."/>
            <person name="Blouin N.A."/>
            <person name="Ficko-Blean E."/>
            <person name="Wheeler G.L."/>
            <person name="Lohr M."/>
            <person name="Goodson H.V."/>
            <person name="Jenkins J.W."/>
            <person name="Blaby-Haas C.E."/>
            <person name="Helliwell K.E."/>
            <person name="Chan C."/>
            <person name="Marriage T."/>
            <person name="Bhattacharya D."/>
            <person name="Klein A.S."/>
            <person name="Badis Y."/>
            <person name="Brodie J."/>
            <person name="Cao Y."/>
            <person name="Collen J."/>
            <person name="Dittami S.M."/>
            <person name="Gachon C.M."/>
            <person name="Green B.R."/>
            <person name="Karpowicz S."/>
            <person name="Kim J.W."/>
            <person name="Kudahl U."/>
            <person name="Lin S."/>
            <person name="Michel G."/>
            <person name="Mittag M."/>
            <person name="Olson B.J."/>
            <person name="Pangilinan J."/>
            <person name="Peng Y."/>
            <person name="Qiu H."/>
            <person name="Shu S."/>
            <person name="Singer J.T."/>
            <person name="Smith A.G."/>
            <person name="Sprecher B.N."/>
            <person name="Wagner V."/>
            <person name="Wang W."/>
            <person name="Wang Z.-Y."/>
            <person name="Yan J."/>
            <person name="Yarish C."/>
            <person name="Zoeuner-Riek S."/>
            <person name="Zhuang Y."/>
            <person name="Zou Y."/>
            <person name="Lindquist E.A."/>
            <person name="Grimwood J."/>
            <person name="Barry K."/>
            <person name="Rokhsar D.S."/>
            <person name="Schmutz J."/>
            <person name="Stiller J.W."/>
            <person name="Grossman A.R."/>
            <person name="Prochnik S.E."/>
        </authorList>
    </citation>
    <scope>NUCLEOTIDE SEQUENCE [LARGE SCALE GENOMIC DNA]</scope>
    <source>
        <strain evidence="8">4086291</strain>
    </source>
</reference>
<keyword evidence="3" id="KW-0808">Transferase</keyword>
<keyword evidence="1" id="KW-0820">tRNA-binding</keyword>
<evidence type="ECO:0000256" key="4">
    <source>
        <dbReference type="ARBA" id="ARBA00022691"/>
    </source>
</evidence>